<dbReference type="GO" id="GO:0005840">
    <property type="term" value="C:ribosome"/>
    <property type="evidence" value="ECO:0007669"/>
    <property type="project" value="UniProtKB-KW"/>
</dbReference>
<dbReference type="GO" id="GO:0003735">
    <property type="term" value="F:structural constituent of ribosome"/>
    <property type="evidence" value="ECO:0007669"/>
    <property type="project" value="InterPro"/>
</dbReference>
<evidence type="ECO:0000313" key="8">
    <source>
        <dbReference type="EMBL" id="HIU91594.1"/>
    </source>
</evidence>
<dbReference type="InterPro" id="IPR023574">
    <property type="entry name" value="Ribosomal_uL4_dom_sf"/>
</dbReference>
<evidence type="ECO:0000256" key="3">
    <source>
        <dbReference type="ARBA" id="ARBA00022980"/>
    </source>
</evidence>
<keyword evidence="4" id="KW-0687">Ribonucleoprotein</keyword>
<evidence type="ECO:0000313" key="9">
    <source>
        <dbReference type="Proteomes" id="UP000886748"/>
    </source>
</evidence>
<evidence type="ECO:0000256" key="7">
    <source>
        <dbReference type="SAM" id="MobiDB-lite"/>
    </source>
</evidence>
<gene>
    <name evidence="8" type="primary">rplD</name>
    <name evidence="8" type="ORF">IAD26_00520</name>
</gene>
<protein>
    <recommendedName>
        <fullName evidence="5">Large ribosomal subunit protein uL4</fullName>
    </recommendedName>
    <alternativeName>
        <fullName evidence="6">50S ribosomal protein L4</fullName>
    </alternativeName>
</protein>
<comment type="similarity">
    <text evidence="1">Belongs to the universal ribosomal protein uL4 family.</text>
</comment>
<feature type="region of interest" description="Disordered" evidence="7">
    <location>
        <begin position="49"/>
        <end position="70"/>
    </location>
</feature>
<evidence type="ECO:0000256" key="5">
    <source>
        <dbReference type="ARBA" id="ARBA00035244"/>
    </source>
</evidence>
<reference evidence="8" key="2">
    <citation type="journal article" date="2021" name="PeerJ">
        <title>Extensive microbial diversity within the chicken gut microbiome revealed by metagenomics and culture.</title>
        <authorList>
            <person name="Gilroy R."/>
            <person name="Ravi A."/>
            <person name="Getino M."/>
            <person name="Pursley I."/>
            <person name="Horton D.L."/>
            <person name="Alikhan N.F."/>
            <person name="Baker D."/>
            <person name="Gharbi K."/>
            <person name="Hall N."/>
            <person name="Watson M."/>
            <person name="Adriaenssens E.M."/>
            <person name="Foster-Nyarko E."/>
            <person name="Jarju S."/>
            <person name="Secka A."/>
            <person name="Antonio M."/>
            <person name="Oren A."/>
            <person name="Chaudhuri R.R."/>
            <person name="La Ragione R."/>
            <person name="Hildebrand F."/>
            <person name="Pallen M.J."/>
        </authorList>
    </citation>
    <scope>NUCLEOTIDE SEQUENCE</scope>
    <source>
        <strain evidence="8">CHK154-7741</strain>
    </source>
</reference>
<evidence type="ECO:0000256" key="4">
    <source>
        <dbReference type="ARBA" id="ARBA00023274"/>
    </source>
</evidence>
<name>A0A9D1MYN2_9CLOT</name>
<keyword evidence="3 8" id="KW-0689">Ribosomal protein</keyword>
<proteinExistence type="inferred from homology"/>
<evidence type="ECO:0000256" key="1">
    <source>
        <dbReference type="ARBA" id="ARBA00010528"/>
    </source>
</evidence>
<comment type="caution">
    <text evidence="8">The sequence shown here is derived from an EMBL/GenBank/DDBJ whole genome shotgun (WGS) entry which is preliminary data.</text>
</comment>
<sequence>MTKEVSILNTKGSAVGQIALDEKVFGVEPNLHVMHLALRRQLNNGRAGSACTKTRAEVSGGGRKPWKQKG</sequence>
<dbReference type="PANTHER" id="PTHR10746:SF6">
    <property type="entry name" value="LARGE RIBOSOMAL SUBUNIT PROTEIN UL4M"/>
    <property type="match status" value="1"/>
</dbReference>
<comment type="subunit">
    <text evidence="2">Part of the 50S ribosomal subunit.</text>
</comment>
<accession>A0A9D1MYN2</accession>
<dbReference type="InterPro" id="IPR002136">
    <property type="entry name" value="Ribosomal_uL4"/>
</dbReference>
<evidence type="ECO:0000256" key="6">
    <source>
        <dbReference type="ARBA" id="ARBA00035462"/>
    </source>
</evidence>
<reference evidence="8" key="1">
    <citation type="submission" date="2020-10" db="EMBL/GenBank/DDBJ databases">
        <authorList>
            <person name="Gilroy R."/>
        </authorList>
    </citation>
    <scope>NUCLEOTIDE SEQUENCE</scope>
    <source>
        <strain evidence="8">CHK154-7741</strain>
    </source>
</reference>
<dbReference type="PANTHER" id="PTHR10746">
    <property type="entry name" value="50S RIBOSOMAL PROTEIN L4"/>
    <property type="match status" value="1"/>
</dbReference>
<feature type="non-terminal residue" evidence="8">
    <location>
        <position position="70"/>
    </location>
</feature>
<dbReference type="Gene3D" id="3.40.1370.10">
    <property type="match status" value="1"/>
</dbReference>
<dbReference type="SUPFAM" id="SSF52166">
    <property type="entry name" value="Ribosomal protein L4"/>
    <property type="match status" value="1"/>
</dbReference>
<organism evidence="8 9">
    <name type="scientific">Candidatus Limenecus avicola</name>
    <dbReference type="NCBI Taxonomy" id="2840847"/>
    <lineage>
        <taxon>Bacteria</taxon>
        <taxon>Bacillati</taxon>
        <taxon>Bacillota</taxon>
        <taxon>Clostridia</taxon>
        <taxon>Eubacteriales</taxon>
        <taxon>Clostridiaceae</taxon>
        <taxon>Clostridiaceae incertae sedis</taxon>
        <taxon>Candidatus Limenecus</taxon>
    </lineage>
</organism>
<dbReference type="EMBL" id="DVOD01000007">
    <property type="protein sequence ID" value="HIU91594.1"/>
    <property type="molecule type" value="Genomic_DNA"/>
</dbReference>
<dbReference type="GO" id="GO:1990904">
    <property type="term" value="C:ribonucleoprotein complex"/>
    <property type="evidence" value="ECO:0007669"/>
    <property type="project" value="UniProtKB-KW"/>
</dbReference>
<evidence type="ECO:0000256" key="2">
    <source>
        <dbReference type="ARBA" id="ARBA00011838"/>
    </source>
</evidence>
<dbReference type="InterPro" id="IPR013005">
    <property type="entry name" value="Ribosomal_uL4-like"/>
</dbReference>
<dbReference type="Pfam" id="PF00573">
    <property type="entry name" value="Ribosomal_L4"/>
    <property type="match status" value="1"/>
</dbReference>
<dbReference type="Proteomes" id="UP000886748">
    <property type="component" value="Unassembled WGS sequence"/>
</dbReference>
<dbReference type="GO" id="GO:0006412">
    <property type="term" value="P:translation"/>
    <property type="evidence" value="ECO:0007669"/>
    <property type="project" value="InterPro"/>
</dbReference>
<dbReference type="AlphaFoldDB" id="A0A9D1MYN2"/>